<dbReference type="InterPro" id="IPR031359">
    <property type="entry name" value="NACHT_N"/>
</dbReference>
<dbReference type="EMBL" id="MU855986">
    <property type="protein sequence ID" value="KAK3898176.1"/>
    <property type="molecule type" value="Genomic_DNA"/>
</dbReference>
<proteinExistence type="predicted"/>
<evidence type="ECO:0000259" key="2">
    <source>
        <dbReference type="Pfam" id="PF17100"/>
    </source>
</evidence>
<keyword evidence="4" id="KW-1185">Reference proteome</keyword>
<reference evidence="3" key="1">
    <citation type="journal article" date="2023" name="Mol. Phylogenet. Evol.">
        <title>Genome-scale phylogeny and comparative genomics of the fungal order Sordariales.</title>
        <authorList>
            <person name="Hensen N."/>
            <person name="Bonometti L."/>
            <person name="Westerberg I."/>
            <person name="Brannstrom I.O."/>
            <person name="Guillou S."/>
            <person name="Cros-Aarteil S."/>
            <person name="Calhoun S."/>
            <person name="Haridas S."/>
            <person name="Kuo A."/>
            <person name="Mondo S."/>
            <person name="Pangilinan J."/>
            <person name="Riley R."/>
            <person name="LaButti K."/>
            <person name="Andreopoulos B."/>
            <person name="Lipzen A."/>
            <person name="Chen C."/>
            <person name="Yan M."/>
            <person name="Daum C."/>
            <person name="Ng V."/>
            <person name="Clum A."/>
            <person name="Steindorff A."/>
            <person name="Ohm R.A."/>
            <person name="Martin F."/>
            <person name="Silar P."/>
            <person name="Natvig D.O."/>
            <person name="Lalanne C."/>
            <person name="Gautier V."/>
            <person name="Ament-Velasquez S.L."/>
            <person name="Kruys A."/>
            <person name="Hutchinson M.I."/>
            <person name="Powell A.J."/>
            <person name="Barry K."/>
            <person name="Miller A.N."/>
            <person name="Grigoriev I.V."/>
            <person name="Debuchy R."/>
            <person name="Gladieux P."/>
            <person name="Hiltunen Thoren M."/>
            <person name="Johannesson H."/>
        </authorList>
    </citation>
    <scope>NUCLEOTIDE SEQUENCE</scope>
    <source>
        <strain evidence="3">CBS 103.79</strain>
    </source>
</reference>
<accession>A0AAN6RQ95</accession>
<organism evidence="3 4">
    <name type="scientific">Staphylotrichum tortipilum</name>
    <dbReference type="NCBI Taxonomy" id="2831512"/>
    <lineage>
        <taxon>Eukaryota</taxon>
        <taxon>Fungi</taxon>
        <taxon>Dikarya</taxon>
        <taxon>Ascomycota</taxon>
        <taxon>Pezizomycotina</taxon>
        <taxon>Sordariomycetes</taxon>
        <taxon>Sordariomycetidae</taxon>
        <taxon>Sordariales</taxon>
        <taxon>Chaetomiaceae</taxon>
        <taxon>Staphylotrichum</taxon>
    </lineage>
</organism>
<name>A0AAN6RQ95_9PEZI</name>
<dbReference type="Proteomes" id="UP001303889">
    <property type="component" value="Unassembled WGS sequence"/>
</dbReference>
<comment type="caution">
    <text evidence="3">The sequence shown here is derived from an EMBL/GenBank/DDBJ whole genome shotgun (WGS) entry which is preliminary data.</text>
</comment>
<feature type="domain" description="NWD NACHT-NTPase N-terminal" evidence="2">
    <location>
        <begin position="85"/>
        <end position="216"/>
    </location>
</feature>
<sequence length="229" mass="24611">MLKRYFHGSAAGADDVATSPKTKDAAAGTKITIEEIAVLSELKGGATEPTPPVSTSPSETLAKGDAEPTLVTVPFTAESTSILGLWDFAYENLREEDATTVEEYEKKLHDDLGTGLGSTMTSSGRQELMDTVLQRKMDDVNSKSWKLRFGTTEVLVKDLAQPVLGIISRVNGYVSDALAPNPSASMAWAGISLLLPLLTNPSKQATALAKALEHIARVVAQSRMWEELY</sequence>
<evidence type="ECO:0000256" key="1">
    <source>
        <dbReference type="SAM" id="MobiDB-lite"/>
    </source>
</evidence>
<protein>
    <recommendedName>
        <fullName evidence="2">NWD NACHT-NTPase N-terminal domain-containing protein</fullName>
    </recommendedName>
</protein>
<dbReference type="Pfam" id="PF17100">
    <property type="entry name" value="NACHT_N"/>
    <property type="match status" value="1"/>
</dbReference>
<feature type="region of interest" description="Disordered" evidence="1">
    <location>
        <begin position="42"/>
        <end position="65"/>
    </location>
</feature>
<evidence type="ECO:0000313" key="4">
    <source>
        <dbReference type="Proteomes" id="UP001303889"/>
    </source>
</evidence>
<reference evidence="3" key="2">
    <citation type="submission" date="2023-05" db="EMBL/GenBank/DDBJ databases">
        <authorList>
            <consortium name="Lawrence Berkeley National Laboratory"/>
            <person name="Steindorff A."/>
            <person name="Hensen N."/>
            <person name="Bonometti L."/>
            <person name="Westerberg I."/>
            <person name="Brannstrom I.O."/>
            <person name="Guillou S."/>
            <person name="Cros-Aarteil S."/>
            <person name="Calhoun S."/>
            <person name="Haridas S."/>
            <person name="Kuo A."/>
            <person name="Mondo S."/>
            <person name="Pangilinan J."/>
            <person name="Riley R."/>
            <person name="Labutti K."/>
            <person name="Andreopoulos B."/>
            <person name="Lipzen A."/>
            <person name="Chen C."/>
            <person name="Yanf M."/>
            <person name="Daum C."/>
            <person name="Ng V."/>
            <person name="Clum A."/>
            <person name="Ohm R."/>
            <person name="Martin F."/>
            <person name="Silar P."/>
            <person name="Natvig D."/>
            <person name="Lalanne C."/>
            <person name="Gautier V."/>
            <person name="Ament-Velasquez S.L."/>
            <person name="Kruys A."/>
            <person name="Hutchinson M.I."/>
            <person name="Powell A.J."/>
            <person name="Barry K."/>
            <person name="Miller A.N."/>
            <person name="Grigoriev I.V."/>
            <person name="Debuchy R."/>
            <person name="Gladieux P."/>
            <person name="Thoren M.H."/>
            <person name="Johannesson H."/>
        </authorList>
    </citation>
    <scope>NUCLEOTIDE SEQUENCE</scope>
    <source>
        <strain evidence="3">CBS 103.79</strain>
    </source>
</reference>
<gene>
    <name evidence="3" type="ORF">C8A05DRAFT_19196</name>
</gene>
<feature type="non-terminal residue" evidence="3">
    <location>
        <position position="229"/>
    </location>
</feature>
<dbReference type="AlphaFoldDB" id="A0AAN6RQ95"/>
<evidence type="ECO:0000313" key="3">
    <source>
        <dbReference type="EMBL" id="KAK3898176.1"/>
    </source>
</evidence>